<keyword evidence="2 4" id="KW-0238">DNA-binding</keyword>
<dbReference type="PANTHER" id="PTHR30349">
    <property type="entry name" value="PHAGE INTEGRASE-RELATED"/>
    <property type="match status" value="1"/>
</dbReference>
<dbReference type="Gene3D" id="1.10.150.130">
    <property type="match status" value="1"/>
</dbReference>
<dbReference type="InterPro" id="IPR002104">
    <property type="entry name" value="Integrase_catalytic"/>
</dbReference>
<dbReference type="InterPro" id="IPR011010">
    <property type="entry name" value="DNA_brk_join_enz"/>
</dbReference>
<proteinExistence type="inferred from homology"/>
<dbReference type="GO" id="GO:0015074">
    <property type="term" value="P:DNA integration"/>
    <property type="evidence" value="ECO:0007669"/>
    <property type="project" value="InterPro"/>
</dbReference>
<protein>
    <submittedName>
        <fullName evidence="7">SITE SPECIFIC RECOMBINASE XERD</fullName>
    </submittedName>
</protein>
<dbReference type="Pfam" id="PF00589">
    <property type="entry name" value="Phage_integrase"/>
    <property type="match status" value="1"/>
</dbReference>
<dbReference type="InterPro" id="IPR044068">
    <property type="entry name" value="CB"/>
</dbReference>
<accession>A0A8S5UB68</accession>
<reference evidence="7" key="1">
    <citation type="journal article" date="2021" name="Proc. Natl. Acad. Sci. U.S.A.">
        <title>A Catalog of Tens of Thousands of Viruses from Human Metagenomes Reveals Hidden Associations with Chronic Diseases.</title>
        <authorList>
            <person name="Tisza M.J."/>
            <person name="Buck C.B."/>
        </authorList>
    </citation>
    <scope>NUCLEOTIDE SEQUENCE</scope>
    <source>
        <strain evidence="7">CtJfE44</strain>
    </source>
</reference>
<dbReference type="EMBL" id="BK016060">
    <property type="protein sequence ID" value="DAF91733.1"/>
    <property type="molecule type" value="Genomic_DNA"/>
</dbReference>
<dbReference type="GO" id="GO:0006310">
    <property type="term" value="P:DNA recombination"/>
    <property type="evidence" value="ECO:0007669"/>
    <property type="project" value="UniProtKB-KW"/>
</dbReference>
<dbReference type="PROSITE" id="PS51898">
    <property type="entry name" value="TYR_RECOMBINASE"/>
    <property type="match status" value="1"/>
</dbReference>
<evidence type="ECO:0000256" key="3">
    <source>
        <dbReference type="ARBA" id="ARBA00023172"/>
    </source>
</evidence>
<evidence type="ECO:0000259" key="5">
    <source>
        <dbReference type="PROSITE" id="PS51898"/>
    </source>
</evidence>
<keyword evidence="3" id="KW-0233">DNA recombination</keyword>
<dbReference type="InterPro" id="IPR010998">
    <property type="entry name" value="Integrase_recombinase_N"/>
</dbReference>
<name>A0A8S5UB68_9VIRU</name>
<feature type="domain" description="Core-binding (CB)" evidence="6">
    <location>
        <begin position="1"/>
        <end position="85"/>
    </location>
</feature>
<dbReference type="InterPro" id="IPR013762">
    <property type="entry name" value="Integrase-like_cat_sf"/>
</dbReference>
<dbReference type="Gene3D" id="1.10.443.10">
    <property type="entry name" value="Intergrase catalytic core"/>
    <property type="match status" value="1"/>
</dbReference>
<dbReference type="PANTHER" id="PTHR30349:SF41">
    <property type="entry name" value="INTEGRASE_RECOMBINASE PROTEIN MJ0367-RELATED"/>
    <property type="match status" value="1"/>
</dbReference>
<evidence type="ECO:0000313" key="7">
    <source>
        <dbReference type="EMBL" id="DAF91733.1"/>
    </source>
</evidence>
<evidence type="ECO:0000256" key="4">
    <source>
        <dbReference type="PROSITE-ProRule" id="PRU01248"/>
    </source>
</evidence>
<evidence type="ECO:0000256" key="2">
    <source>
        <dbReference type="ARBA" id="ARBA00023125"/>
    </source>
</evidence>
<sequence length="301" mass="35039">MTVNDAYIIFMQEQKFRGNSEYTLSYYERCLKMFLDFCGSDLDVEDLDIMIFKSYQLYVSESREINKISVRTYARAVKVFYRWLYFENFIDIDINRLNLMKANKDVIVPLSDNEVKQLLNLYSNNSVMGCRNKTILMLMLDCGLRLVEVVNLKIHDVDFNNRYLVINGKGSKQRVVPFGSSSLNQIKCYLNYLSSSSSASSSLFLTQKSTPVTRNTIKMLFARIKKNKGLERVYPHLLRHTFATNFIFNGGNLEVLRLLLGHSTINITQIYIHLAAQKHLISDMQHSNIDLLMDEKREQIK</sequence>
<dbReference type="GO" id="GO:0003677">
    <property type="term" value="F:DNA binding"/>
    <property type="evidence" value="ECO:0007669"/>
    <property type="project" value="UniProtKB-UniRule"/>
</dbReference>
<evidence type="ECO:0000256" key="1">
    <source>
        <dbReference type="ARBA" id="ARBA00008857"/>
    </source>
</evidence>
<dbReference type="InterPro" id="IPR050090">
    <property type="entry name" value="Tyrosine_recombinase_XerCD"/>
</dbReference>
<dbReference type="SUPFAM" id="SSF56349">
    <property type="entry name" value="DNA breaking-rejoining enzymes"/>
    <property type="match status" value="1"/>
</dbReference>
<dbReference type="PROSITE" id="PS51900">
    <property type="entry name" value="CB"/>
    <property type="match status" value="1"/>
</dbReference>
<comment type="similarity">
    <text evidence="1">Belongs to the 'phage' integrase family.</text>
</comment>
<organism evidence="7">
    <name type="scientific">Inoviridae sp. ctJfE44</name>
    <dbReference type="NCBI Taxonomy" id="2825779"/>
    <lineage>
        <taxon>Viruses</taxon>
        <taxon>Monodnaviria</taxon>
        <taxon>Loebvirae</taxon>
        <taxon>Hofneiviricota</taxon>
        <taxon>Faserviricetes</taxon>
        <taxon>Tubulavirales</taxon>
        <taxon>Inoviridae</taxon>
    </lineage>
</organism>
<evidence type="ECO:0000259" key="6">
    <source>
        <dbReference type="PROSITE" id="PS51900"/>
    </source>
</evidence>
<feature type="domain" description="Tyr recombinase" evidence="5">
    <location>
        <begin position="105"/>
        <end position="285"/>
    </location>
</feature>